<reference evidence="7 8" key="1">
    <citation type="submission" date="2015-03" db="EMBL/GenBank/DDBJ databases">
        <title>Genome Sequence of Kiloniella spongiae MEBiC09566, isolated from a marine sponge.</title>
        <authorList>
            <person name="Shao Z."/>
            <person name="Wang L."/>
            <person name="Li X."/>
        </authorList>
    </citation>
    <scope>NUCLEOTIDE SEQUENCE [LARGE SCALE GENOMIC DNA]</scope>
    <source>
        <strain evidence="7 8">MEBiC09566</strain>
    </source>
</reference>
<feature type="transmembrane region" description="Helical" evidence="6">
    <location>
        <begin position="40"/>
        <end position="65"/>
    </location>
</feature>
<proteinExistence type="predicted"/>
<feature type="transmembrane region" description="Helical" evidence="6">
    <location>
        <begin position="71"/>
        <end position="88"/>
    </location>
</feature>
<evidence type="ECO:0000256" key="4">
    <source>
        <dbReference type="ARBA" id="ARBA00022989"/>
    </source>
</evidence>
<feature type="transmembrane region" description="Helical" evidence="6">
    <location>
        <begin position="6"/>
        <end position="28"/>
    </location>
</feature>
<keyword evidence="8" id="KW-1185">Reference proteome</keyword>
<feature type="transmembrane region" description="Helical" evidence="6">
    <location>
        <begin position="187"/>
        <end position="203"/>
    </location>
</feature>
<evidence type="ECO:0000256" key="6">
    <source>
        <dbReference type="SAM" id="Phobius"/>
    </source>
</evidence>
<evidence type="ECO:0000256" key="2">
    <source>
        <dbReference type="ARBA" id="ARBA00022475"/>
    </source>
</evidence>
<dbReference type="PIRSF" id="PIRSF006324">
    <property type="entry name" value="LeuE"/>
    <property type="match status" value="1"/>
</dbReference>
<evidence type="ECO:0000256" key="3">
    <source>
        <dbReference type="ARBA" id="ARBA00022692"/>
    </source>
</evidence>
<protein>
    <recommendedName>
        <fullName evidence="9">Lysine transporter LysE</fullName>
    </recommendedName>
</protein>
<accession>A0A0H2MIJ1</accession>
<evidence type="ECO:0000256" key="1">
    <source>
        <dbReference type="ARBA" id="ARBA00004651"/>
    </source>
</evidence>
<name>A0A0H2MIJ1_9PROT</name>
<dbReference type="PATRIC" id="fig|1489064.4.peg.2388"/>
<feature type="transmembrane region" description="Helical" evidence="6">
    <location>
        <begin position="109"/>
        <end position="132"/>
    </location>
</feature>
<keyword evidence="2" id="KW-1003">Cell membrane</keyword>
<dbReference type="PANTHER" id="PTHR30086:SF20">
    <property type="entry name" value="ARGININE EXPORTER PROTEIN ARGO-RELATED"/>
    <property type="match status" value="1"/>
</dbReference>
<evidence type="ECO:0000256" key="5">
    <source>
        <dbReference type="ARBA" id="ARBA00023136"/>
    </source>
</evidence>
<evidence type="ECO:0008006" key="9">
    <source>
        <dbReference type="Google" id="ProtNLM"/>
    </source>
</evidence>
<dbReference type="GO" id="GO:0015171">
    <property type="term" value="F:amino acid transmembrane transporter activity"/>
    <property type="evidence" value="ECO:0007669"/>
    <property type="project" value="TreeGrafter"/>
</dbReference>
<dbReference type="InterPro" id="IPR001123">
    <property type="entry name" value="LeuE-type"/>
</dbReference>
<feature type="transmembrane region" description="Helical" evidence="6">
    <location>
        <begin position="144"/>
        <end position="167"/>
    </location>
</feature>
<evidence type="ECO:0000313" key="7">
    <source>
        <dbReference type="EMBL" id="KLN61966.1"/>
    </source>
</evidence>
<dbReference type="PANTHER" id="PTHR30086">
    <property type="entry name" value="ARGININE EXPORTER PROTEIN ARGO"/>
    <property type="match status" value="1"/>
</dbReference>
<keyword evidence="4 6" id="KW-1133">Transmembrane helix</keyword>
<dbReference type="GO" id="GO:0005886">
    <property type="term" value="C:plasma membrane"/>
    <property type="evidence" value="ECO:0007669"/>
    <property type="project" value="UniProtKB-SubCell"/>
</dbReference>
<comment type="subcellular location">
    <subcellularLocation>
        <location evidence="1">Cell membrane</location>
        <topology evidence="1">Multi-pass membrane protein</topology>
    </subcellularLocation>
</comment>
<dbReference type="Proteomes" id="UP000035444">
    <property type="component" value="Unassembled WGS sequence"/>
</dbReference>
<gene>
    <name evidence="7" type="ORF">WH96_05840</name>
</gene>
<dbReference type="STRING" id="1489064.WH96_05840"/>
<comment type="caution">
    <text evidence="7">The sequence shown here is derived from an EMBL/GenBank/DDBJ whole genome shotgun (WGS) entry which is preliminary data.</text>
</comment>
<organism evidence="7 8">
    <name type="scientific">Kiloniella spongiae</name>
    <dbReference type="NCBI Taxonomy" id="1489064"/>
    <lineage>
        <taxon>Bacteria</taxon>
        <taxon>Pseudomonadati</taxon>
        <taxon>Pseudomonadota</taxon>
        <taxon>Alphaproteobacteria</taxon>
        <taxon>Rhodospirillales</taxon>
        <taxon>Kiloniellaceae</taxon>
        <taxon>Kiloniella</taxon>
    </lineage>
</organism>
<sequence>MNFNLWLAFVLATAVLAIIPGPIVTLVIANSLSQGTRAGVANVMGTVLGNMVLFLIGGLGMAWVLSALSNWFDVLRLAGAVYLVYLGIKSWRSKGQGLEDQEATKPGKSLFLQGVVVAITNPKTIIFYAAFFPQFMDPTLSAPGQLFVLSVTFLAVAAFLDMTYAFLAGRLRPYLLGARRAAIRNKITGVLLIVTGIALAFTRKT</sequence>
<keyword evidence="3 6" id="KW-0812">Transmembrane</keyword>
<dbReference type="EMBL" id="LAQL01000003">
    <property type="protein sequence ID" value="KLN61966.1"/>
    <property type="molecule type" value="Genomic_DNA"/>
</dbReference>
<evidence type="ECO:0000313" key="8">
    <source>
        <dbReference type="Proteomes" id="UP000035444"/>
    </source>
</evidence>
<keyword evidence="5 6" id="KW-0472">Membrane</keyword>
<dbReference type="Pfam" id="PF01810">
    <property type="entry name" value="LysE"/>
    <property type="match status" value="1"/>
</dbReference>
<dbReference type="AlphaFoldDB" id="A0A0H2MIJ1"/>